<evidence type="ECO:0000256" key="7">
    <source>
        <dbReference type="ARBA" id="ARBA00022723"/>
    </source>
</evidence>
<dbReference type="PROSITE" id="PS51747">
    <property type="entry name" value="CYT_DCMP_DEAMINASES_2"/>
    <property type="match status" value="1"/>
</dbReference>
<feature type="binding site" evidence="16">
    <location>
        <position position="205"/>
    </location>
    <ligand>
        <name>NADP(+)</name>
        <dbReference type="ChEBI" id="CHEBI:58349"/>
    </ligand>
</feature>
<dbReference type="Gene3D" id="3.40.430.10">
    <property type="entry name" value="Dihydrofolate Reductase, subunit A"/>
    <property type="match status" value="2"/>
</dbReference>
<keyword evidence="6 14" id="KW-0686">Riboflavin biosynthesis</keyword>
<comment type="function">
    <text evidence="1 14">Converts 2,5-diamino-6-(ribosylamino)-4(3h)-pyrimidinone 5'-phosphate into 5-amino-6-(ribosylamino)-2,4(1h,3h)-pyrimidinedione 5'-phosphate.</text>
</comment>
<dbReference type="OrthoDB" id="9800865at2"/>
<dbReference type="Pfam" id="PF00383">
    <property type="entry name" value="dCMP_cyt_deam_1"/>
    <property type="match status" value="1"/>
</dbReference>
<evidence type="ECO:0000313" key="20">
    <source>
        <dbReference type="Proteomes" id="UP000035088"/>
    </source>
</evidence>
<comment type="catalytic activity">
    <reaction evidence="12 14">
        <text>5-amino-6-(5-phospho-D-ribitylamino)uracil + NADP(+) = 5-amino-6-(5-phospho-D-ribosylamino)uracil + NADPH + H(+)</text>
        <dbReference type="Rhea" id="RHEA:17845"/>
        <dbReference type="ChEBI" id="CHEBI:15378"/>
        <dbReference type="ChEBI" id="CHEBI:57783"/>
        <dbReference type="ChEBI" id="CHEBI:58349"/>
        <dbReference type="ChEBI" id="CHEBI:58421"/>
        <dbReference type="ChEBI" id="CHEBI:58453"/>
        <dbReference type="EC" id="1.1.1.193"/>
    </reaction>
</comment>
<comment type="caution">
    <text evidence="19">The sequence shown here is derived from an EMBL/GenBank/DDBJ whole genome shotgun (WGS) entry which is preliminary data.</text>
</comment>
<dbReference type="SUPFAM" id="SSF53597">
    <property type="entry name" value="Dihydrofolate reductase-like"/>
    <property type="match status" value="1"/>
</dbReference>
<comment type="pathway">
    <text evidence="3 14">Cofactor biosynthesis; riboflavin biosynthesis; 5-amino-6-(D-ribitylamino)uracil from GTP: step 3/4.</text>
</comment>
<keyword evidence="9 14" id="KW-0521">NADP</keyword>
<dbReference type="AlphaFoldDB" id="G7H5B9"/>
<feature type="binding site" evidence="16">
    <location>
        <position position="173"/>
    </location>
    <ligand>
        <name>substrate</name>
    </ligand>
</feature>
<dbReference type="UniPathway" id="UPA00275">
    <property type="reaction ID" value="UER00401"/>
</dbReference>
<evidence type="ECO:0000256" key="8">
    <source>
        <dbReference type="ARBA" id="ARBA00022833"/>
    </source>
</evidence>
<dbReference type="PANTHER" id="PTHR38011">
    <property type="entry name" value="DIHYDROFOLATE REDUCTASE FAMILY PROTEIN (AFU_ORTHOLOGUE AFUA_8G06820)"/>
    <property type="match status" value="1"/>
</dbReference>
<evidence type="ECO:0000256" key="5">
    <source>
        <dbReference type="ARBA" id="ARBA00007417"/>
    </source>
</evidence>
<dbReference type="InterPro" id="IPR024072">
    <property type="entry name" value="DHFR-like_dom_sf"/>
</dbReference>
<evidence type="ECO:0000256" key="14">
    <source>
        <dbReference type="PIRNR" id="PIRNR006769"/>
    </source>
</evidence>
<keyword evidence="20" id="KW-1185">Reference proteome</keyword>
<dbReference type="PANTHER" id="PTHR38011:SF7">
    <property type="entry name" value="2,5-DIAMINO-6-RIBOSYLAMINO-4(3H)-PYRIMIDINONE 5'-PHOSPHATE REDUCTASE"/>
    <property type="match status" value="1"/>
</dbReference>
<dbReference type="EMBL" id="BAEE01000064">
    <property type="protein sequence ID" value="GAB11044.1"/>
    <property type="molecule type" value="Genomic_DNA"/>
</dbReference>
<feature type="binding site" evidence="16">
    <location>
        <position position="209"/>
    </location>
    <ligand>
        <name>substrate</name>
    </ligand>
</feature>
<keyword evidence="10 14" id="KW-0560">Oxidoreductase</keyword>
<feature type="binding site" evidence="16">
    <location>
        <position position="212"/>
    </location>
    <ligand>
        <name>substrate</name>
    </ligand>
</feature>
<keyword evidence="7 14" id="KW-0479">Metal-binding</keyword>
<name>G7H5B9_9ACTN</name>
<evidence type="ECO:0000256" key="9">
    <source>
        <dbReference type="ARBA" id="ARBA00022857"/>
    </source>
</evidence>
<dbReference type="RefSeq" id="WP_007323119.1">
    <property type="nucleotide sequence ID" value="NZ_BAEE01000064.1"/>
</dbReference>
<dbReference type="CDD" id="cd01284">
    <property type="entry name" value="Riboflavin_deaminase-reductase"/>
    <property type="match status" value="1"/>
</dbReference>
<comment type="cofactor">
    <cofactor evidence="14 17">
        <name>Zn(2+)</name>
        <dbReference type="ChEBI" id="CHEBI:29105"/>
    </cofactor>
    <text evidence="14 17">Binds 1 zinc ion.</text>
</comment>
<comment type="pathway">
    <text evidence="2 14">Cofactor biosynthesis; riboflavin biosynthesis; 5-amino-6-(D-ribitylamino)uracil from GTP: step 2/4.</text>
</comment>
<evidence type="ECO:0000256" key="16">
    <source>
        <dbReference type="PIRSR" id="PIRSR006769-2"/>
    </source>
</evidence>
<feature type="binding site" evidence="16">
    <location>
        <position position="189"/>
    </location>
    <ligand>
        <name>substrate</name>
    </ligand>
</feature>
<sequence length="340" mass="34570">MAPDQLLVDAMTRAIAESRAAAGSSTPNPPVGAVIVGERGEVIASGYTRPAGGPHAEVVALEAAGEQARGSTVVVTLEPCNHQGRTGPCAQALVDAGVARVVYALGDPNPQASGGAQTLRDAGLEVVSGVGAAAAADGPLRAWLHRQRTGRPLVIAKVAATVDGRTAAPDGTSRWITGEQARADAHDVRAGLDAIVVGTGTVLADDPALTAREPDGSPRPHQPTRIIMGNRTIPESARILDDAAPTVVVDSHDPADVLAAVPDALSVLVEGGPRIIGAFLAAGLVDEVHAYVAPVLLGAGANAVDDSTVATLAQAHRFMTVDVRRLGDDVRMTLRPSPDA</sequence>
<dbReference type="GO" id="GO:0009231">
    <property type="term" value="P:riboflavin biosynthetic process"/>
    <property type="evidence" value="ECO:0007669"/>
    <property type="project" value="UniProtKB-UniPathway"/>
</dbReference>
<feature type="binding site" evidence="17">
    <location>
        <position position="55"/>
    </location>
    <ligand>
        <name>Zn(2+)</name>
        <dbReference type="ChEBI" id="CHEBI:29105"/>
        <note>catalytic</note>
    </ligand>
</feature>
<evidence type="ECO:0000313" key="19">
    <source>
        <dbReference type="EMBL" id="GAB11044.1"/>
    </source>
</evidence>
<evidence type="ECO:0000256" key="4">
    <source>
        <dbReference type="ARBA" id="ARBA00005259"/>
    </source>
</evidence>
<dbReference type="Pfam" id="PF01872">
    <property type="entry name" value="RibD_C"/>
    <property type="match status" value="1"/>
</dbReference>
<dbReference type="EC" id="1.1.1.193" evidence="14"/>
<dbReference type="InterPro" id="IPR016192">
    <property type="entry name" value="APOBEC/CMP_deaminase_Zn-bd"/>
</dbReference>
<dbReference type="SUPFAM" id="SSF53927">
    <property type="entry name" value="Cytidine deaminase-like"/>
    <property type="match status" value="1"/>
</dbReference>
<comment type="similarity">
    <text evidence="5 14">In the C-terminal section; belongs to the HTP reductase family.</text>
</comment>
<dbReference type="STRING" id="1073574.GOARA_064_00460"/>
<organism evidence="19 20">
    <name type="scientific">Gordonia araii NBRC 100433</name>
    <dbReference type="NCBI Taxonomy" id="1073574"/>
    <lineage>
        <taxon>Bacteria</taxon>
        <taxon>Bacillati</taxon>
        <taxon>Actinomycetota</taxon>
        <taxon>Actinomycetes</taxon>
        <taxon>Mycobacteriales</taxon>
        <taxon>Gordoniaceae</taxon>
        <taxon>Gordonia</taxon>
    </lineage>
</organism>
<dbReference type="NCBIfam" id="TIGR00326">
    <property type="entry name" value="eubact_ribD"/>
    <property type="match status" value="1"/>
</dbReference>
<dbReference type="InterPro" id="IPR002734">
    <property type="entry name" value="RibDG_C"/>
</dbReference>
<evidence type="ECO:0000256" key="3">
    <source>
        <dbReference type="ARBA" id="ARBA00004910"/>
    </source>
</evidence>
<evidence type="ECO:0000256" key="11">
    <source>
        <dbReference type="ARBA" id="ARBA00023268"/>
    </source>
</evidence>
<gene>
    <name evidence="19" type="primary">ribG</name>
    <name evidence="19" type="ORF">GOARA_064_00460</name>
</gene>
<comment type="catalytic activity">
    <reaction evidence="13 14">
        <text>2,5-diamino-6-hydroxy-4-(5-phosphoribosylamino)-pyrimidine + H2O + H(+) = 5-amino-6-(5-phospho-D-ribosylamino)uracil + NH4(+)</text>
        <dbReference type="Rhea" id="RHEA:21868"/>
        <dbReference type="ChEBI" id="CHEBI:15377"/>
        <dbReference type="ChEBI" id="CHEBI:15378"/>
        <dbReference type="ChEBI" id="CHEBI:28938"/>
        <dbReference type="ChEBI" id="CHEBI:58453"/>
        <dbReference type="ChEBI" id="CHEBI:58614"/>
        <dbReference type="EC" id="3.5.4.26"/>
    </reaction>
</comment>
<feature type="binding site" evidence="17">
    <location>
        <position position="80"/>
    </location>
    <ligand>
        <name>Zn(2+)</name>
        <dbReference type="ChEBI" id="CHEBI:29105"/>
        <note>catalytic</note>
    </ligand>
</feature>
<reference evidence="19 20" key="1">
    <citation type="submission" date="2011-11" db="EMBL/GenBank/DDBJ databases">
        <title>Whole genome shotgun sequence of Gordonia araii NBRC 100433.</title>
        <authorList>
            <person name="Yoshida Y."/>
            <person name="Hosoyama A."/>
            <person name="Tsuchikane K."/>
            <person name="Katsumata H."/>
            <person name="Yamazaki S."/>
            <person name="Fujita N."/>
        </authorList>
    </citation>
    <scope>NUCLEOTIDE SEQUENCE [LARGE SCALE GENOMIC DNA]</scope>
    <source>
        <strain evidence="19 20">NBRC 100433</strain>
    </source>
</reference>
<comment type="similarity">
    <text evidence="4 14">In the N-terminal section; belongs to the cytidine and deoxycytidylate deaminase family.</text>
</comment>
<feature type="binding site" evidence="16">
    <location>
        <begin position="272"/>
        <end position="278"/>
    </location>
    <ligand>
        <name>NADP(+)</name>
        <dbReference type="ChEBI" id="CHEBI:58349"/>
    </ligand>
</feature>
<dbReference type="InterPro" id="IPR002125">
    <property type="entry name" value="CMP_dCMP_dom"/>
</dbReference>
<keyword evidence="8 14" id="KW-0862">Zinc</keyword>
<evidence type="ECO:0000256" key="1">
    <source>
        <dbReference type="ARBA" id="ARBA00002151"/>
    </source>
</evidence>
<dbReference type="GO" id="GO:0008270">
    <property type="term" value="F:zinc ion binding"/>
    <property type="evidence" value="ECO:0007669"/>
    <property type="project" value="InterPro"/>
</dbReference>
<dbReference type="PROSITE" id="PS00903">
    <property type="entry name" value="CYT_DCMP_DEAMINASES_1"/>
    <property type="match status" value="1"/>
</dbReference>
<feature type="binding site" evidence="16">
    <location>
        <position position="175"/>
    </location>
    <ligand>
        <name>NADP(+)</name>
        <dbReference type="ChEBI" id="CHEBI:58349"/>
    </ligand>
</feature>
<feature type="binding site" evidence="16">
    <location>
        <position position="201"/>
    </location>
    <ligand>
        <name>NADP(+)</name>
        <dbReference type="ChEBI" id="CHEBI:58349"/>
    </ligand>
</feature>
<evidence type="ECO:0000259" key="18">
    <source>
        <dbReference type="PROSITE" id="PS51747"/>
    </source>
</evidence>
<feature type="active site" description="Proton donor" evidence="15">
    <location>
        <position position="57"/>
    </location>
</feature>
<feature type="domain" description="CMP/dCMP-type deaminase" evidence="18">
    <location>
        <begin position="9"/>
        <end position="127"/>
    </location>
</feature>
<dbReference type="EC" id="3.5.4.26" evidence="14"/>
<evidence type="ECO:0000256" key="10">
    <source>
        <dbReference type="ARBA" id="ARBA00023002"/>
    </source>
</evidence>
<evidence type="ECO:0000256" key="15">
    <source>
        <dbReference type="PIRSR" id="PIRSR006769-1"/>
    </source>
</evidence>
<dbReference type="GO" id="GO:0008835">
    <property type="term" value="F:diaminohydroxyphosphoribosylaminopyrimidine deaminase activity"/>
    <property type="evidence" value="ECO:0007669"/>
    <property type="project" value="UniProtKB-EC"/>
</dbReference>
<dbReference type="InterPro" id="IPR050765">
    <property type="entry name" value="Riboflavin_Biosynth_HTPR"/>
</dbReference>
<evidence type="ECO:0000256" key="12">
    <source>
        <dbReference type="ARBA" id="ARBA00049861"/>
    </source>
</evidence>
<protein>
    <recommendedName>
        <fullName evidence="14">Riboflavin biosynthesis protein RibD</fullName>
    </recommendedName>
    <domain>
        <recommendedName>
            <fullName evidence="14">Diaminohydroxyphosphoribosylaminopyrimidine deaminase</fullName>
            <shortName evidence="14">DRAP deaminase</shortName>
            <ecNumber evidence="14">3.5.4.26</ecNumber>
        </recommendedName>
        <alternativeName>
            <fullName evidence="14">Riboflavin-specific deaminase</fullName>
        </alternativeName>
    </domain>
    <domain>
        <recommendedName>
            <fullName evidence="14">5-amino-6-(5-phosphoribosylamino)uracil reductase</fullName>
            <ecNumber evidence="14">1.1.1.193</ecNumber>
        </recommendedName>
        <alternativeName>
            <fullName evidence="14">HTP reductase</fullName>
        </alternativeName>
    </domain>
</protein>
<evidence type="ECO:0000256" key="13">
    <source>
        <dbReference type="ARBA" id="ARBA00049886"/>
    </source>
</evidence>
<accession>G7H5B9</accession>
<keyword evidence="14" id="KW-0378">Hydrolase</keyword>
<dbReference type="PIRSF" id="PIRSF006769">
    <property type="entry name" value="RibD"/>
    <property type="match status" value="1"/>
</dbReference>
<dbReference type="GO" id="GO:0008703">
    <property type="term" value="F:5-amino-6-(5-phosphoribosylamino)uracil reductase activity"/>
    <property type="evidence" value="ECO:0007669"/>
    <property type="project" value="UniProtKB-EC"/>
</dbReference>
<proteinExistence type="inferred from homology"/>
<feature type="binding site" evidence="16">
    <location>
        <position position="270"/>
    </location>
    <ligand>
        <name>substrate</name>
    </ligand>
</feature>
<evidence type="ECO:0000256" key="2">
    <source>
        <dbReference type="ARBA" id="ARBA00004882"/>
    </source>
</evidence>
<dbReference type="InterPro" id="IPR004794">
    <property type="entry name" value="Eubact_RibD"/>
</dbReference>
<feature type="binding site" evidence="17">
    <location>
        <position position="89"/>
    </location>
    <ligand>
        <name>Zn(2+)</name>
        <dbReference type="ChEBI" id="CHEBI:29105"/>
        <note>catalytic</note>
    </ligand>
</feature>
<dbReference type="Proteomes" id="UP000035088">
    <property type="component" value="Unassembled WGS sequence"/>
</dbReference>
<keyword evidence="11" id="KW-0511">Multifunctional enzyme</keyword>
<evidence type="ECO:0000256" key="6">
    <source>
        <dbReference type="ARBA" id="ARBA00022619"/>
    </source>
</evidence>
<dbReference type="InterPro" id="IPR016193">
    <property type="entry name" value="Cytidine_deaminase-like"/>
</dbReference>
<evidence type="ECO:0000256" key="17">
    <source>
        <dbReference type="PIRSR" id="PIRSR006769-3"/>
    </source>
</evidence>
<dbReference type="Gene3D" id="3.40.140.10">
    <property type="entry name" value="Cytidine Deaminase, domain 2"/>
    <property type="match status" value="1"/>
</dbReference>
<feature type="binding site" evidence="16">
    <location>
        <position position="159"/>
    </location>
    <ligand>
        <name>NADP(+)</name>
        <dbReference type="ChEBI" id="CHEBI:58349"/>
    </ligand>
</feature>